<dbReference type="RefSeq" id="WP_036097759.1">
    <property type="nucleotide sequence ID" value="NZ_AODF01000025.1"/>
</dbReference>
<keyword evidence="3" id="KW-1185">Reference proteome</keyword>
<evidence type="ECO:0000313" key="2">
    <source>
        <dbReference type="EMBL" id="EUJ29714.1"/>
    </source>
</evidence>
<organism evidence="2 3">
    <name type="scientific">Listeria floridensis FSL S10-1187</name>
    <dbReference type="NCBI Taxonomy" id="1265817"/>
    <lineage>
        <taxon>Bacteria</taxon>
        <taxon>Bacillati</taxon>
        <taxon>Bacillota</taxon>
        <taxon>Bacilli</taxon>
        <taxon>Bacillales</taxon>
        <taxon>Listeriaceae</taxon>
        <taxon>Listeria</taxon>
    </lineage>
</organism>
<feature type="transmembrane region" description="Helical" evidence="1">
    <location>
        <begin position="28"/>
        <end position="45"/>
    </location>
</feature>
<comment type="caution">
    <text evidence="2">The sequence shown here is derived from an EMBL/GenBank/DDBJ whole genome shotgun (WGS) entry which is preliminary data.</text>
</comment>
<dbReference type="Proteomes" id="UP000019249">
    <property type="component" value="Unassembled WGS sequence"/>
</dbReference>
<protein>
    <submittedName>
        <fullName evidence="2">Uncharacterized protein</fullName>
    </submittedName>
</protein>
<accession>A0ABP3AWP7</accession>
<gene>
    <name evidence="2" type="ORF">MFLO_10985</name>
</gene>
<dbReference type="EMBL" id="AODF01000025">
    <property type="protein sequence ID" value="EUJ29714.1"/>
    <property type="molecule type" value="Genomic_DNA"/>
</dbReference>
<proteinExistence type="predicted"/>
<feature type="transmembrane region" description="Helical" evidence="1">
    <location>
        <begin position="114"/>
        <end position="133"/>
    </location>
</feature>
<evidence type="ECO:0000256" key="1">
    <source>
        <dbReference type="SAM" id="Phobius"/>
    </source>
</evidence>
<keyword evidence="1" id="KW-1133">Transmembrane helix</keyword>
<reference evidence="2 3" key="1">
    <citation type="journal article" date="2014" name="Int. J. Syst. Evol. Microbiol.">
        <title>Listeria floridensis sp. nov., Listeria aquatica sp. nov., Listeria cornellensis sp. nov., Listeria riparia sp. nov. and Listeria grandensis sp. nov., from agricultural and natural environments.</title>
        <authorList>
            <person name="den Bakker H.C."/>
            <person name="Warchocki S."/>
            <person name="Wright E.M."/>
            <person name="Allred A.F."/>
            <person name="Ahlstrom C."/>
            <person name="Manuel C.S."/>
            <person name="Stasiewicz M.J."/>
            <person name="Burrell A."/>
            <person name="Roof S."/>
            <person name="Strawn L."/>
            <person name="Fortes E.D."/>
            <person name="Nightingale K.K."/>
            <person name="Kephart D."/>
            <person name="Wiedmann M."/>
        </authorList>
    </citation>
    <scope>NUCLEOTIDE SEQUENCE [LARGE SCALE GENOMIC DNA]</scope>
    <source>
        <strain evidence="2 3">FSL S10-1187</strain>
    </source>
</reference>
<evidence type="ECO:0000313" key="3">
    <source>
        <dbReference type="Proteomes" id="UP000019249"/>
    </source>
</evidence>
<name>A0ABP3AWP7_9LIST</name>
<keyword evidence="1" id="KW-0812">Transmembrane</keyword>
<feature type="transmembrane region" description="Helical" evidence="1">
    <location>
        <begin position="205"/>
        <end position="238"/>
    </location>
</feature>
<sequence length="246" mass="27540">MILGHVKWFTEAAPHRNACLEVLTMKNAGLFALSAIFIFILYVSAPKLAHSNFNSRLQKVDSSLFFRWGVVFALVISTWSGHVLIPELKLTSFTLAIITVSCVCLLINRKLTGWISVCGLSILMAIMFVQLGVHHAFDYLFFIGIIITLIGVLLQNTLLSVRPLEILTGASILWVGMEKVIFSNMSLDIVNRYHLFTFGFSKDSFVMCAALVELVVGFVMVTGYFRHIIALALTLLFFSDQFHLRG</sequence>
<feature type="transmembrane region" description="Helical" evidence="1">
    <location>
        <begin position="90"/>
        <end position="107"/>
    </location>
</feature>
<feature type="transmembrane region" description="Helical" evidence="1">
    <location>
        <begin position="139"/>
        <end position="159"/>
    </location>
</feature>
<feature type="transmembrane region" description="Helical" evidence="1">
    <location>
        <begin position="65"/>
        <end position="84"/>
    </location>
</feature>
<keyword evidence="1" id="KW-0472">Membrane</keyword>